<comment type="caution">
    <text evidence="1">The sequence shown here is derived from an EMBL/GenBank/DDBJ whole genome shotgun (WGS) entry which is preliminary data.</text>
</comment>
<proteinExistence type="predicted"/>
<dbReference type="Proteomes" id="UP000824469">
    <property type="component" value="Unassembled WGS sequence"/>
</dbReference>
<dbReference type="AlphaFoldDB" id="A0AA38LNW9"/>
<evidence type="ECO:0000313" key="2">
    <source>
        <dbReference type="Proteomes" id="UP000824469"/>
    </source>
</evidence>
<organism evidence="1 2">
    <name type="scientific">Taxus chinensis</name>
    <name type="common">Chinese yew</name>
    <name type="synonym">Taxus wallichiana var. chinensis</name>
    <dbReference type="NCBI Taxonomy" id="29808"/>
    <lineage>
        <taxon>Eukaryota</taxon>
        <taxon>Viridiplantae</taxon>
        <taxon>Streptophyta</taxon>
        <taxon>Embryophyta</taxon>
        <taxon>Tracheophyta</taxon>
        <taxon>Spermatophyta</taxon>
        <taxon>Pinopsida</taxon>
        <taxon>Pinidae</taxon>
        <taxon>Conifers II</taxon>
        <taxon>Cupressales</taxon>
        <taxon>Taxaceae</taxon>
        <taxon>Taxus</taxon>
    </lineage>
</organism>
<evidence type="ECO:0000313" key="1">
    <source>
        <dbReference type="EMBL" id="KAH9330831.1"/>
    </source>
</evidence>
<sequence>YVGSRGVDKELVQELQRNKVLSRFAVAVHVKCNSKAMEAASILQLDLEDLDRPIGPIPPRVELQHTPYSFKSPSSKPWFDVAAHGFIKWLPWRRKSSVPNLR</sequence>
<keyword evidence="2" id="KW-1185">Reference proteome</keyword>
<dbReference type="EMBL" id="JAHRHJ020000001">
    <property type="protein sequence ID" value="KAH9330831.1"/>
    <property type="molecule type" value="Genomic_DNA"/>
</dbReference>
<accession>A0AA38LNW9</accession>
<feature type="non-terminal residue" evidence="1">
    <location>
        <position position="1"/>
    </location>
</feature>
<gene>
    <name evidence="1" type="ORF">KI387_002939</name>
</gene>
<protein>
    <submittedName>
        <fullName evidence="1">Uncharacterized protein</fullName>
    </submittedName>
</protein>
<feature type="non-terminal residue" evidence="1">
    <location>
        <position position="102"/>
    </location>
</feature>
<name>A0AA38LNW9_TAXCH</name>
<reference evidence="1 2" key="1">
    <citation type="journal article" date="2021" name="Nat. Plants">
        <title>The Taxus genome provides insights into paclitaxel biosynthesis.</title>
        <authorList>
            <person name="Xiong X."/>
            <person name="Gou J."/>
            <person name="Liao Q."/>
            <person name="Li Y."/>
            <person name="Zhou Q."/>
            <person name="Bi G."/>
            <person name="Li C."/>
            <person name="Du R."/>
            <person name="Wang X."/>
            <person name="Sun T."/>
            <person name="Guo L."/>
            <person name="Liang H."/>
            <person name="Lu P."/>
            <person name="Wu Y."/>
            <person name="Zhang Z."/>
            <person name="Ro D.K."/>
            <person name="Shang Y."/>
            <person name="Huang S."/>
            <person name="Yan J."/>
        </authorList>
    </citation>
    <scope>NUCLEOTIDE SEQUENCE [LARGE SCALE GENOMIC DNA]</scope>
    <source>
        <strain evidence="1">Ta-2019</strain>
    </source>
</reference>